<dbReference type="InterPro" id="IPR036271">
    <property type="entry name" value="Tet_transcr_reg_TetR-rel_C_sf"/>
</dbReference>
<dbReference type="Pfam" id="PF21597">
    <property type="entry name" value="TetR_C_43"/>
    <property type="match status" value="1"/>
</dbReference>
<evidence type="ECO:0000256" key="3">
    <source>
        <dbReference type="ARBA" id="ARBA00023163"/>
    </source>
</evidence>
<dbReference type="InterPro" id="IPR009057">
    <property type="entry name" value="Homeodomain-like_sf"/>
</dbReference>
<evidence type="ECO:0000313" key="7">
    <source>
        <dbReference type="Proteomes" id="UP001601521"/>
    </source>
</evidence>
<sequence length="191" mass="21001">MRPSPHRSDARRNREVLLAVAREALAADASTSMNAIAKRAGVGPGTLYRHFPSRDALIVDLYRAELATLIDLAPRLLKERPPLDALRAWFDEIRRYAGLKYGLAGVIHAATDHDQPDPAYAPFVAAIAQFLDAGARSGDLKPDVDAEDVLLQLSILWRIDPAVDPGRADRLLNLIIDGLRAKTRSTDHGRQ</sequence>
<proteinExistence type="predicted"/>
<dbReference type="InterPro" id="IPR050109">
    <property type="entry name" value="HTH-type_TetR-like_transc_reg"/>
</dbReference>
<reference evidence="6 7" key="1">
    <citation type="submission" date="2024-10" db="EMBL/GenBank/DDBJ databases">
        <title>The Natural Products Discovery Center: Release of the First 8490 Sequenced Strains for Exploring Actinobacteria Biosynthetic Diversity.</title>
        <authorList>
            <person name="Kalkreuter E."/>
            <person name="Kautsar S.A."/>
            <person name="Yang D."/>
            <person name="Bader C.D."/>
            <person name="Teijaro C.N."/>
            <person name="Fluegel L."/>
            <person name="Davis C.M."/>
            <person name="Simpson J.R."/>
            <person name="Lauterbach L."/>
            <person name="Steele A.D."/>
            <person name="Gui C."/>
            <person name="Meng S."/>
            <person name="Li G."/>
            <person name="Viehrig K."/>
            <person name="Ye F."/>
            <person name="Su P."/>
            <person name="Kiefer A.F."/>
            <person name="Nichols A."/>
            <person name="Cepeda A.J."/>
            <person name="Yan W."/>
            <person name="Fan B."/>
            <person name="Jiang Y."/>
            <person name="Adhikari A."/>
            <person name="Zheng C.-J."/>
            <person name="Schuster L."/>
            <person name="Cowan T.M."/>
            <person name="Smanski M.J."/>
            <person name="Chevrette M.G."/>
            <person name="De Carvalho L.P.S."/>
            <person name="Shen B."/>
        </authorList>
    </citation>
    <scope>NUCLEOTIDE SEQUENCE [LARGE SCALE GENOMIC DNA]</scope>
    <source>
        <strain evidence="6 7">NPDC004550</strain>
    </source>
</reference>
<dbReference type="PROSITE" id="PS50977">
    <property type="entry name" value="HTH_TETR_2"/>
    <property type="match status" value="1"/>
</dbReference>
<feature type="domain" description="HTH tetR-type" evidence="5">
    <location>
        <begin position="11"/>
        <end position="69"/>
    </location>
</feature>
<dbReference type="SUPFAM" id="SSF46689">
    <property type="entry name" value="Homeodomain-like"/>
    <property type="match status" value="1"/>
</dbReference>
<keyword evidence="3" id="KW-0804">Transcription</keyword>
<evidence type="ECO:0000256" key="4">
    <source>
        <dbReference type="PROSITE-ProRule" id="PRU00335"/>
    </source>
</evidence>
<dbReference type="PANTHER" id="PTHR30055">
    <property type="entry name" value="HTH-TYPE TRANSCRIPTIONAL REGULATOR RUTR"/>
    <property type="match status" value="1"/>
</dbReference>
<dbReference type="RefSeq" id="WP_387249581.1">
    <property type="nucleotide sequence ID" value="NZ_JBIALX010000002.1"/>
</dbReference>
<dbReference type="SUPFAM" id="SSF48498">
    <property type="entry name" value="Tetracyclin repressor-like, C-terminal domain"/>
    <property type="match status" value="1"/>
</dbReference>
<dbReference type="InterPro" id="IPR001647">
    <property type="entry name" value="HTH_TetR"/>
</dbReference>
<dbReference type="Gene3D" id="1.10.357.10">
    <property type="entry name" value="Tetracycline Repressor, domain 2"/>
    <property type="match status" value="1"/>
</dbReference>
<evidence type="ECO:0000259" key="5">
    <source>
        <dbReference type="PROSITE" id="PS50977"/>
    </source>
</evidence>
<protein>
    <submittedName>
        <fullName evidence="6">TetR/AcrR family transcriptional regulator</fullName>
    </submittedName>
</protein>
<feature type="DNA-binding region" description="H-T-H motif" evidence="4">
    <location>
        <begin position="32"/>
        <end position="51"/>
    </location>
</feature>
<evidence type="ECO:0000256" key="1">
    <source>
        <dbReference type="ARBA" id="ARBA00023015"/>
    </source>
</evidence>
<dbReference type="EMBL" id="JBIALX010000002">
    <property type="protein sequence ID" value="MFF0452861.1"/>
    <property type="molecule type" value="Genomic_DNA"/>
</dbReference>
<accession>A0ABW6NCJ4</accession>
<name>A0ABW6NCJ4_9NOCA</name>
<gene>
    <name evidence="6" type="ORF">ACFYTH_05765</name>
</gene>
<keyword evidence="1" id="KW-0805">Transcription regulation</keyword>
<evidence type="ECO:0000256" key="2">
    <source>
        <dbReference type="ARBA" id="ARBA00023125"/>
    </source>
</evidence>
<evidence type="ECO:0000313" key="6">
    <source>
        <dbReference type="EMBL" id="MFF0452861.1"/>
    </source>
</evidence>
<keyword evidence="7" id="KW-1185">Reference proteome</keyword>
<dbReference type="Proteomes" id="UP001601521">
    <property type="component" value="Unassembled WGS sequence"/>
</dbReference>
<keyword evidence="2 4" id="KW-0238">DNA-binding</keyword>
<organism evidence="6 7">
    <name type="scientific">Nocardia africana</name>
    <dbReference type="NCBI Taxonomy" id="134964"/>
    <lineage>
        <taxon>Bacteria</taxon>
        <taxon>Bacillati</taxon>
        <taxon>Actinomycetota</taxon>
        <taxon>Actinomycetes</taxon>
        <taxon>Mycobacteriales</taxon>
        <taxon>Nocardiaceae</taxon>
        <taxon>Nocardia</taxon>
    </lineage>
</organism>
<dbReference type="InterPro" id="IPR049445">
    <property type="entry name" value="TetR_SbtR-like_C"/>
</dbReference>
<dbReference type="PANTHER" id="PTHR30055:SF234">
    <property type="entry name" value="HTH-TYPE TRANSCRIPTIONAL REGULATOR BETI"/>
    <property type="match status" value="1"/>
</dbReference>
<dbReference type="Pfam" id="PF00440">
    <property type="entry name" value="TetR_N"/>
    <property type="match status" value="1"/>
</dbReference>
<comment type="caution">
    <text evidence="6">The sequence shown here is derived from an EMBL/GenBank/DDBJ whole genome shotgun (WGS) entry which is preliminary data.</text>
</comment>